<reference evidence="2" key="1">
    <citation type="submission" date="2022-11" db="EMBL/GenBank/DDBJ databases">
        <authorList>
            <person name="Morgan W.R."/>
            <person name="Tartar A."/>
        </authorList>
    </citation>
    <scope>NUCLEOTIDE SEQUENCE</scope>
    <source>
        <strain evidence="2">ARSEF 373</strain>
    </source>
</reference>
<protein>
    <recommendedName>
        <fullName evidence="4">ATP synthase F0 subunit 8</fullName>
    </recommendedName>
</protein>
<keyword evidence="3" id="KW-1185">Reference proteome</keyword>
<gene>
    <name evidence="2" type="ORF">N0F65_003962</name>
</gene>
<evidence type="ECO:0000313" key="2">
    <source>
        <dbReference type="EMBL" id="DAZ97644.1"/>
    </source>
</evidence>
<dbReference type="AlphaFoldDB" id="A0AAV2YW47"/>
<feature type="transmembrane region" description="Helical" evidence="1">
    <location>
        <begin position="6"/>
        <end position="29"/>
    </location>
</feature>
<evidence type="ECO:0000256" key="1">
    <source>
        <dbReference type="SAM" id="Phobius"/>
    </source>
</evidence>
<keyword evidence="1" id="KW-0472">Membrane</keyword>
<keyword evidence="1" id="KW-0812">Transmembrane</keyword>
<proteinExistence type="predicted"/>
<dbReference type="Proteomes" id="UP001146120">
    <property type="component" value="Unassembled WGS sequence"/>
</dbReference>
<keyword evidence="1" id="KW-1133">Transmembrane helix</keyword>
<dbReference type="EMBL" id="DAKRPA010000129">
    <property type="protein sequence ID" value="DAZ97644.1"/>
    <property type="molecule type" value="Genomic_DNA"/>
</dbReference>
<evidence type="ECO:0008006" key="4">
    <source>
        <dbReference type="Google" id="ProtNLM"/>
    </source>
</evidence>
<reference evidence="2" key="2">
    <citation type="journal article" date="2023" name="Microbiol Resour">
        <title>Decontamination and Annotation of the Draft Genome Sequence of the Oomycete Lagenidium giganteum ARSEF 373.</title>
        <authorList>
            <person name="Morgan W.R."/>
            <person name="Tartar A."/>
        </authorList>
    </citation>
    <scope>NUCLEOTIDE SEQUENCE</scope>
    <source>
        <strain evidence="2">ARSEF 373</strain>
    </source>
</reference>
<dbReference type="Pfam" id="PF15938">
    <property type="entry name" value="DUF4750"/>
    <property type="match status" value="1"/>
</dbReference>
<organism evidence="2 3">
    <name type="scientific">Lagenidium giganteum</name>
    <dbReference type="NCBI Taxonomy" id="4803"/>
    <lineage>
        <taxon>Eukaryota</taxon>
        <taxon>Sar</taxon>
        <taxon>Stramenopiles</taxon>
        <taxon>Oomycota</taxon>
        <taxon>Peronosporomycetes</taxon>
        <taxon>Pythiales</taxon>
        <taxon>Pythiaceae</taxon>
    </lineage>
</organism>
<accession>A0AAV2YW47</accession>
<dbReference type="InterPro" id="IPR031851">
    <property type="entry name" value="DUF4750"/>
</dbReference>
<comment type="caution">
    <text evidence="2">The sequence shown here is derived from an EMBL/GenBank/DDBJ whole genome shotgun (WGS) entry which is preliminary data.</text>
</comment>
<evidence type="ECO:0000313" key="3">
    <source>
        <dbReference type="Proteomes" id="UP001146120"/>
    </source>
</evidence>
<name>A0AAV2YW47_9STRA</name>
<sequence>MLDVLVMAAYLSGAVGIVLFTLSVGWIVVWKCVLSKMPFVQELFDLKPKPVNDSAKGDVAAPSLSFQDRFAAYRRKRKEEQAKPVS</sequence>